<keyword evidence="1" id="KW-0812">Transmembrane</keyword>
<dbReference type="EMBL" id="CP080333">
    <property type="protein sequence ID" value="QYL16887.1"/>
    <property type="molecule type" value="Genomic_DNA"/>
</dbReference>
<feature type="transmembrane region" description="Helical" evidence="1">
    <location>
        <begin position="77"/>
        <end position="96"/>
    </location>
</feature>
<feature type="transmembrane region" description="Helical" evidence="1">
    <location>
        <begin position="15"/>
        <end position="33"/>
    </location>
</feature>
<proteinExistence type="predicted"/>
<evidence type="ECO:0000313" key="3">
    <source>
        <dbReference type="Proteomes" id="UP000825367"/>
    </source>
</evidence>
<keyword evidence="1" id="KW-0472">Membrane</keyword>
<dbReference type="Proteomes" id="UP000825367">
    <property type="component" value="Chromosome"/>
</dbReference>
<protein>
    <submittedName>
        <fullName evidence="2">Uncharacterized protein</fullName>
    </submittedName>
</protein>
<name>A0ABX8VH61_9MYCO</name>
<dbReference type="RefSeq" id="WP_198044338.1">
    <property type="nucleotide sequence ID" value="NZ_BAAAVX010000031.1"/>
</dbReference>
<evidence type="ECO:0000256" key="1">
    <source>
        <dbReference type="SAM" id="Phobius"/>
    </source>
</evidence>
<organism evidence="2 3">
    <name type="scientific">Mycolicibacterium pallens</name>
    <dbReference type="NCBI Taxonomy" id="370524"/>
    <lineage>
        <taxon>Bacteria</taxon>
        <taxon>Bacillati</taxon>
        <taxon>Actinomycetota</taxon>
        <taxon>Actinomycetes</taxon>
        <taxon>Mycobacteriales</taxon>
        <taxon>Mycobacteriaceae</taxon>
        <taxon>Mycolicibacterium</taxon>
    </lineage>
</organism>
<feature type="transmembrane region" description="Helical" evidence="1">
    <location>
        <begin position="45"/>
        <end position="65"/>
    </location>
</feature>
<keyword evidence="3" id="KW-1185">Reference proteome</keyword>
<reference evidence="2 3" key="1">
    <citation type="submission" date="2021-07" db="EMBL/GenBank/DDBJ databases">
        <title>Whole genome sequencing of non-tuberculosis mycobacteria type-strains.</title>
        <authorList>
            <person name="Igarashi Y."/>
            <person name="Osugi A."/>
            <person name="Mitarai S."/>
        </authorList>
    </citation>
    <scope>NUCLEOTIDE SEQUENCE [LARGE SCALE GENOMIC DNA]</scope>
    <source>
        <strain evidence="2 3">JCM 16370</strain>
    </source>
</reference>
<keyword evidence="1" id="KW-1133">Transmembrane helix</keyword>
<evidence type="ECO:0000313" key="2">
    <source>
        <dbReference type="EMBL" id="QYL16887.1"/>
    </source>
</evidence>
<sequence>MAHPVSIVLVDSKTAATLAQVMPLLLLTLAVELRRTQRHRSMRRWRIGAFLAVFGLIEVILVLSIDGAFYPFQWFDIISAVIILWLNVADLPPVAVRPVEWRQRRVNFPA</sequence>
<gene>
    <name evidence="2" type="ORF">K0O64_28695</name>
</gene>
<accession>A0ABX8VH61</accession>